<evidence type="ECO:0000256" key="3">
    <source>
        <dbReference type="ARBA" id="ARBA00012485"/>
    </source>
</evidence>
<dbReference type="InterPro" id="IPR000569">
    <property type="entry name" value="HECT_dom"/>
</dbReference>
<reference evidence="9" key="1">
    <citation type="submission" date="2019-03" db="EMBL/GenBank/DDBJ databases">
        <title>Long read genome sequence of the mycoparasitic Pythium oligandrum ATCC 38472 isolated from sugarbeet rhizosphere.</title>
        <authorList>
            <person name="Gaulin E."/>
        </authorList>
    </citation>
    <scope>NUCLEOTIDE SEQUENCE</scope>
    <source>
        <strain evidence="9">ATCC 38472_TT</strain>
    </source>
</reference>
<gene>
    <name evidence="9" type="ORF">Poli38472_003287</name>
</gene>
<evidence type="ECO:0000256" key="6">
    <source>
        <dbReference type="PROSITE-ProRule" id="PRU00104"/>
    </source>
</evidence>
<dbReference type="EMBL" id="SPLM01000144">
    <property type="protein sequence ID" value="TMW57362.1"/>
    <property type="molecule type" value="Genomic_DNA"/>
</dbReference>
<evidence type="ECO:0000259" key="8">
    <source>
        <dbReference type="PROSITE" id="PS50237"/>
    </source>
</evidence>
<dbReference type="SUPFAM" id="SSF56204">
    <property type="entry name" value="Hect, E3 ligase catalytic domain"/>
    <property type="match status" value="1"/>
</dbReference>
<feature type="domain" description="HECT" evidence="8">
    <location>
        <begin position="274"/>
        <end position="612"/>
    </location>
</feature>
<dbReference type="EC" id="2.3.2.26" evidence="3"/>
<dbReference type="PANTHER" id="PTHR11254">
    <property type="entry name" value="HECT DOMAIN UBIQUITIN-PROTEIN LIGASE"/>
    <property type="match status" value="1"/>
</dbReference>
<evidence type="ECO:0000256" key="5">
    <source>
        <dbReference type="ARBA" id="ARBA00022786"/>
    </source>
</evidence>
<keyword evidence="5 6" id="KW-0833">Ubl conjugation pathway</keyword>
<name>A0A8K1FF68_PYTOL</name>
<dbReference type="GO" id="GO:0006511">
    <property type="term" value="P:ubiquitin-dependent protein catabolic process"/>
    <property type="evidence" value="ECO:0007669"/>
    <property type="project" value="TreeGrafter"/>
</dbReference>
<dbReference type="Pfam" id="PF00632">
    <property type="entry name" value="HECT"/>
    <property type="match status" value="1"/>
</dbReference>
<dbReference type="PROSITE" id="PS50237">
    <property type="entry name" value="HECT"/>
    <property type="match status" value="1"/>
</dbReference>
<dbReference type="GO" id="GO:0016567">
    <property type="term" value="P:protein ubiquitination"/>
    <property type="evidence" value="ECO:0007669"/>
    <property type="project" value="TreeGrafter"/>
</dbReference>
<evidence type="ECO:0000256" key="1">
    <source>
        <dbReference type="ARBA" id="ARBA00000885"/>
    </source>
</evidence>
<comment type="pathway">
    <text evidence="2">Protein modification; protein ubiquitination.</text>
</comment>
<feature type="transmembrane region" description="Helical" evidence="7">
    <location>
        <begin position="6"/>
        <end position="27"/>
    </location>
</feature>
<evidence type="ECO:0000313" key="10">
    <source>
        <dbReference type="Proteomes" id="UP000794436"/>
    </source>
</evidence>
<dbReference type="Gene3D" id="3.30.2410.10">
    <property type="entry name" value="Hect, E3 ligase catalytic domain"/>
    <property type="match status" value="1"/>
</dbReference>
<dbReference type="InterPro" id="IPR035983">
    <property type="entry name" value="Hect_E3_ubiquitin_ligase"/>
</dbReference>
<protein>
    <recommendedName>
        <fullName evidence="3">HECT-type E3 ubiquitin transferase</fullName>
        <ecNumber evidence="3">2.3.2.26</ecNumber>
    </recommendedName>
</protein>
<sequence length="612" mass="69954">MDSATYQTALLYQAVGFFVALVLFFLWMRFNKRREVLEELRAPLLERREPRTHRIDAATKEAEAGYSVCSGCGFENFTRFSHCSLCGEKLKTADGVELKERKSNADDEIFTPRKKQAVTARQRRARKRREWSRKVGEDGVLKWQREDVVGAETVEAELPTVVVHFKSLEDPEIPEGEEQTVENALRVVADAHALELLSVADASADTFPNGFKVDDPARLAETLKTARDVFPSKYAHFVVCTASLIVPAQVEHLKLAMHRNFVLEESIDHLCCIEEKYMHSVMRITFLEESAVDAGGVLREWHMLLMEHLVDPLLKVFICRNASEQSYYLNPSSLHDIGEEHLKYYYAVGRLIGRMLLEGNVWGFHLSLPLLKIILGQPVSFEDLEYFDPELYKNLKWLLSNDAVDTLGLDFSVCEPMGTDMVVVDLIPEGRNVTVTDANKLQYVKRRFEYTLFESVSSQLFVFLKGVYEVIPQELLLLFDVEEFDYLLCGTDEIDVADWEAHTRSSLNLKGTRVMRWFWEEVAAMPNEYRRRLLHFATGSSRVPLGGFSALTSYDGKLSPFSLKGVSYQTNKYISSHSCFNRLELPLYKSRSELQTVLYAILDGEIYGFTTA</sequence>
<dbReference type="AlphaFoldDB" id="A0A8K1FF68"/>
<keyword evidence="7" id="KW-0472">Membrane</keyword>
<evidence type="ECO:0000256" key="2">
    <source>
        <dbReference type="ARBA" id="ARBA00004906"/>
    </source>
</evidence>
<dbReference type="InterPro" id="IPR050409">
    <property type="entry name" value="E3_ubiq-protein_ligase"/>
</dbReference>
<dbReference type="PANTHER" id="PTHR11254:SF440">
    <property type="entry name" value="E3 UBIQUITIN-PROTEIN LIGASE NEDD-4"/>
    <property type="match status" value="1"/>
</dbReference>
<dbReference type="SMART" id="SM00119">
    <property type="entry name" value="HECTc"/>
    <property type="match status" value="1"/>
</dbReference>
<proteinExistence type="predicted"/>
<organism evidence="9 10">
    <name type="scientific">Pythium oligandrum</name>
    <name type="common">Mycoparasitic fungus</name>
    <dbReference type="NCBI Taxonomy" id="41045"/>
    <lineage>
        <taxon>Eukaryota</taxon>
        <taxon>Sar</taxon>
        <taxon>Stramenopiles</taxon>
        <taxon>Oomycota</taxon>
        <taxon>Peronosporomycetes</taxon>
        <taxon>Pythiales</taxon>
        <taxon>Pythiaceae</taxon>
        <taxon>Pythium</taxon>
    </lineage>
</organism>
<dbReference type="CDD" id="cd00078">
    <property type="entry name" value="HECTc"/>
    <property type="match status" value="1"/>
</dbReference>
<keyword evidence="7" id="KW-0812">Transmembrane</keyword>
<dbReference type="Gene3D" id="3.90.1750.10">
    <property type="entry name" value="Hect, E3 ligase catalytic domains"/>
    <property type="match status" value="1"/>
</dbReference>
<evidence type="ECO:0000313" key="9">
    <source>
        <dbReference type="EMBL" id="TMW57362.1"/>
    </source>
</evidence>
<evidence type="ECO:0000256" key="7">
    <source>
        <dbReference type="SAM" id="Phobius"/>
    </source>
</evidence>
<accession>A0A8K1FF68</accession>
<comment type="catalytic activity">
    <reaction evidence="1">
        <text>S-ubiquitinyl-[E2 ubiquitin-conjugating enzyme]-L-cysteine + [acceptor protein]-L-lysine = [E2 ubiquitin-conjugating enzyme]-L-cysteine + N(6)-ubiquitinyl-[acceptor protein]-L-lysine.</text>
        <dbReference type="EC" id="2.3.2.26"/>
    </reaction>
</comment>
<keyword evidence="10" id="KW-1185">Reference proteome</keyword>
<dbReference type="GO" id="GO:0005737">
    <property type="term" value="C:cytoplasm"/>
    <property type="evidence" value="ECO:0007669"/>
    <property type="project" value="TreeGrafter"/>
</dbReference>
<dbReference type="Proteomes" id="UP000794436">
    <property type="component" value="Unassembled WGS sequence"/>
</dbReference>
<dbReference type="OrthoDB" id="8068875at2759"/>
<keyword evidence="7" id="KW-1133">Transmembrane helix</keyword>
<feature type="active site" description="Glycyl thioester intermediate" evidence="6">
    <location>
        <position position="579"/>
    </location>
</feature>
<dbReference type="FunFam" id="3.30.2160.10:FF:000001">
    <property type="entry name" value="E3 ubiquitin-protein ligase NEDD4-like"/>
    <property type="match status" value="1"/>
</dbReference>
<dbReference type="Gene3D" id="3.30.2160.10">
    <property type="entry name" value="Hect, E3 ligase catalytic domain"/>
    <property type="match status" value="1"/>
</dbReference>
<comment type="caution">
    <text evidence="9">The sequence shown here is derived from an EMBL/GenBank/DDBJ whole genome shotgun (WGS) entry which is preliminary data.</text>
</comment>
<keyword evidence="4" id="KW-0808">Transferase</keyword>
<dbReference type="GO" id="GO:0061630">
    <property type="term" value="F:ubiquitin protein ligase activity"/>
    <property type="evidence" value="ECO:0007669"/>
    <property type="project" value="UniProtKB-EC"/>
</dbReference>
<dbReference type="FunFam" id="3.30.2410.10:FF:000009">
    <property type="entry name" value="Probable E3 ubiquitin-protein ligase HECTD2"/>
    <property type="match status" value="1"/>
</dbReference>
<evidence type="ECO:0000256" key="4">
    <source>
        <dbReference type="ARBA" id="ARBA00022679"/>
    </source>
</evidence>